<dbReference type="AlphaFoldDB" id="A0A1Q9GIR7"/>
<proteinExistence type="predicted"/>
<reference evidence="1 2" key="1">
    <citation type="submission" date="2016-09" db="EMBL/GenBank/DDBJ databases">
        <title>Photobacterium proteolyticum sp. nov. a protease producing bacterium isolated from ocean sediments of Laizhou Bay.</title>
        <authorList>
            <person name="Li Y."/>
        </authorList>
    </citation>
    <scope>NUCLEOTIDE SEQUENCE [LARGE SCALE GENOMIC DNA]</scope>
    <source>
        <strain evidence="1 2">13-12</strain>
    </source>
</reference>
<keyword evidence="2" id="KW-1185">Reference proteome</keyword>
<dbReference type="Proteomes" id="UP000186905">
    <property type="component" value="Unassembled WGS sequence"/>
</dbReference>
<accession>A0A1Q9GIR7</accession>
<gene>
    <name evidence="1" type="ORF">BIT28_09245</name>
</gene>
<evidence type="ECO:0000313" key="1">
    <source>
        <dbReference type="EMBL" id="OLQ74351.1"/>
    </source>
</evidence>
<evidence type="ECO:0000313" key="2">
    <source>
        <dbReference type="Proteomes" id="UP000186905"/>
    </source>
</evidence>
<dbReference type="OrthoDB" id="2051973at2"/>
<organism evidence="1 2">
    <name type="scientific">Photobacterium proteolyticum</name>
    <dbReference type="NCBI Taxonomy" id="1903952"/>
    <lineage>
        <taxon>Bacteria</taxon>
        <taxon>Pseudomonadati</taxon>
        <taxon>Pseudomonadota</taxon>
        <taxon>Gammaproteobacteria</taxon>
        <taxon>Vibrionales</taxon>
        <taxon>Vibrionaceae</taxon>
        <taxon>Photobacterium</taxon>
    </lineage>
</organism>
<dbReference type="RefSeq" id="WP_075765857.1">
    <property type="nucleotide sequence ID" value="NZ_MJIL01000084.1"/>
</dbReference>
<dbReference type="EMBL" id="MJIL01000084">
    <property type="protein sequence ID" value="OLQ74351.1"/>
    <property type="molecule type" value="Genomic_DNA"/>
</dbReference>
<comment type="caution">
    <text evidence="1">The sequence shown here is derived from an EMBL/GenBank/DDBJ whole genome shotgun (WGS) entry which is preliminary data.</text>
</comment>
<name>A0A1Q9GIR7_9GAMM</name>
<protein>
    <submittedName>
        <fullName evidence="1">Uncharacterized protein</fullName>
    </submittedName>
</protein>
<sequence>MSNNVSIVGAYGSLLLPEEFPLQMVAAFEVMHSIVGVDYTPLAGQQQVVAGTNYVYFCRAQPVYPDAEAYMAKVHIFVSLPDREGKVHYSITEIERVAP</sequence>